<sequence length="133" mass="15051">MDVIEATRELGKALQADPRFTRMQEVGAQCDKDKELQEMVGEFNLKRMNLNNEMQKKPQDEEKVNKLNAELQEVYKKVMANPNMIIYNAAQQEMDTLLKRVYGIISKCADGEDPATADYDACTHDCTSCGGCH</sequence>
<keyword evidence="3" id="KW-1185">Reference proteome</keyword>
<name>A0A7G9WK60_9FIRM</name>
<dbReference type="EMBL" id="CP060696">
    <property type="protein sequence ID" value="QNO19072.1"/>
    <property type="molecule type" value="Genomic_DNA"/>
</dbReference>
<keyword evidence="1" id="KW-0175">Coiled coil</keyword>
<evidence type="ECO:0000313" key="2">
    <source>
        <dbReference type="EMBL" id="QNO19072.1"/>
    </source>
</evidence>
<dbReference type="RefSeq" id="WP_212508141.1">
    <property type="nucleotide sequence ID" value="NZ_CP060696.1"/>
</dbReference>
<evidence type="ECO:0000256" key="1">
    <source>
        <dbReference type="SAM" id="Coils"/>
    </source>
</evidence>
<dbReference type="InterPro" id="IPR010368">
    <property type="entry name" value="Com_YlbF"/>
</dbReference>
<reference evidence="2 3" key="1">
    <citation type="submission" date="2020-08" db="EMBL/GenBank/DDBJ databases">
        <authorList>
            <person name="Ren C."/>
            <person name="Gu Y."/>
            <person name="Xu Y."/>
        </authorList>
    </citation>
    <scope>NUCLEOTIDE SEQUENCE [LARGE SCALE GENOMIC DNA]</scope>
    <source>
        <strain evidence="2 3">LBM18003</strain>
    </source>
</reference>
<organism evidence="2 3">
    <name type="scientific">Caproicibacterium amylolyticum</name>
    <dbReference type="NCBI Taxonomy" id="2766537"/>
    <lineage>
        <taxon>Bacteria</taxon>
        <taxon>Bacillati</taxon>
        <taxon>Bacillota</taxon>
        <taxon>Clostridia</taxon>
        <taxon>Eubacteriales</taxon>
        <taxon>Oscillospiraceae</taxon>
        <taxon>Caproicibacterium</taxon>
    </lineage>
</organism>
<dbReference type="Pfam" id="PF06133">
    <property type="entry name" value="Com_YlbF"/>
    <property type="match status" value="1"/>
</dbReference>
<feature type="coiled-coil region" evidence="1">
    <location>
        <begin position="50"/>
        <end position="77"/>
    </location>
</feature>
<dbReference type="Gene3D" id="1.20.1500.10">
    <property type="entry name" value="YheA/YmcA-like"/>
    <property type="match status" value="1"/>
</dbReference>
<proteinExistence type="predicted"/>
<gene>
    <name evidence="2" type="ORF">H6X83_05505</name>
</gene>
<dbReference type="Proteomes" id="UP000516046">
    <property type="component" value="Chromosome"/>
</dbReference>
<accession>A0A7G9WK60</accession>
<dbReference type="AlphaFoldDB" id="A0A7G9WK60"/>
<evidence type="ECO:0000313" key="3">
    <source>
        <dbReference type="Proteomes" id="UP000516046"/>
    </source>
</evidence>
<dbReference type="SUPFAM" id="SSF158622">
    <property type="entry name" value="YheA/YmcA-like"/>
    <property type="match status" value="1"/>
</dbReference>
<protein>
    <submittedName>
        <fullName evidence="2">YlbF family regulator</fullName>
    </submittedName>
</protein>
<dbReference type="InterPro" id="IPR023378">
    <property type="entry name" value="YheA/YmcA-like_dom_sf"/>
</dbReference>
<dbReference type="KEGG" id="caml:H6X83_05505"/>